<sequence>MNANCVTDIFKFMHRVMNLEVDENEYCNDELYDMSTDEEGLYEDYEGQS</sequence>
<evidence type="ECO:0000313" key="1">
    <source>
        <dbReference type="EMBL" id="GEA37693.1"/>
    </source>
</evidence>
<accession>A0A1I0K6A7</accession>
<evidence type="ECO:0000313" key="2">
    <source>
        <dbReference type="EMBL" id="SEU19353.1"/>
    </source>
</evidence>
<name>A0A1I0K6A7_9FIRM</name>
<dbReference type="Proteomes" id="UP000315200">
    <property type="component" value="Unassembled WGS sequence"/>
</dbReference>
<gene>
    <name evidence="1" type="ORF">Ccl03g_34060</name>
    <name evidence="2" type="ORF">SAMN05216521_10952</name>
</gene>
<comment type="caution">
    <text evidence="2">The sequence shown here is derived from an EMBL/GenBank/DDBJ whole genome shotgun (WGS) entry which is preliminary data.</text>
</comment>
<dbReference type="Proteomes" id="UP000182121">
    <property type="component" value="Unassembled WGS sequence"/>
</dbReference>
<proteinExistence type="predicted"/>
<evidence type="ECO:0000313" key="4">
    <source>
        <dbReference type="Proteomes" id="UP000315200"/>
    </source>
</evidence>
<protein>
    <submittedName>
        <fullName evidence="2">Uncharacterized protein</fullName>
    </submittedName>
</protein>
<dbReference type="AlphaFoldDB" id="A0A1I0K6A7"/>
<reference evidence="1 4" key="2">
    <citation type="submission" date="2019-06" db="EMBL/GenBank/DDBJ databases">
        <title>Draft genome sequence of [Clostridium] clostridioforme NBRC 113352.</title>
        <authorList>
            <person name="Miura T."/>
            <person name="Furukawa M."/>
            <person name="Shimamura M."/>
            <person name="Ohyama Y."/>
            <person name="Yamazoe A."/>
            <person name="Kawasaki H."/>
        </authorList>
    </citation>
    <scope>NUCLEOTIDE SEQUENCE [LARGE SCALE GENOMIC DNA]</scope>
    <source>
        <strain evidence="1 4">NBRC 113352</strain>
    </source>
</reference>
<evidence type="ECO:0000313" key="3">
    <source>
        <dbReference type="Proteomes" id="UP000182121"/>
    </source>
</evidence>
<reference evidence="2 3" key="1">
    <citation type="submission" date="2016-10" db="EMBL/GenBank/DDBJ databases">
        <authorList>
            <person name="Varghese N."/>
            <person name="Submissions S."/>
        </authorList>
    </citation>
    <scope>NUCLEOTIDE SEQUENCE [LARGE SCALE GENOMIC DNA]</scope>
    <source>
        <strain evidence="2 3">NLAE-zl-C196</strain>
    </source>
</reference>
<organism evidence="2 3">
    <name type="scientific">Enterocloster clostridioformis</name>
    <dbReference type="NCBI Taxonomy" id="1531"/>
    <lineage>
        <taxon>Bacteria</taxon>
        <taxon>Bacillati</taxon>
        <taxon>Bacillota</taxon>
        <taxon>Clostridia</taxon>
        <taxon>Lachnospirales</taxon>
        <taxon>Lachnospiraceae</taxon>
        <taxon>Enterocloster</taxon>
    </lineage>
</organism>
<dbReference type="EMBL" id="BJLB01000001">
    <property type="protein sequence ID" value="GEA37693.1"/>
    <property type="molecule type" value="Genomic_DNA"/>
</dbReference>
<dbReference type="EMBL" id="FOIO01000095">
    <property type="protein sequence ID" value="SEU19353.1"/>
    <property type="molecule type" value="Genomic_DNA"/>
</dbReference>